<gene>
    <name evidence="3" type="ORF">TEGL_04780</name>
</gene>
<dbReference type="Proteomes" id="UP001348492">
    <property type="component" value="Chromosome"/>
</dbReference>
<dbReference type="InterPro" id="IPR003961">
    <property type="entry name" value="FN3_dom"/>
</dbReference>
<dbReference type="PANTHER" id="PTHR45661">
    <property type="entry name" value="SURFACE ANTIGEN"/>
    <property type="match status" value="1"/>
</dbReference>
<dbReference type="PROSITE" id="PS50853">
    <property type="entry name" value="FN3"/>
    <property type="match status" value="2"/>
</dbReference>
<protein>
    <recommendedName>
        <fullName evidence="2">Fibronectin type-III domain-containing protein</fullName>
    </recommendedName>
</protein>
<dbReference type="Pfam" id="PF13306">
    <property type="entry name" value="LRR_5"/>
    <property type="match status" value="3"/>
</dbReference>
<dbReference type="EMBL" id="CP117523">
    <property type="protein sequence ID" value="WWD82104.1"/>
    <property type="molecule type" value="Genomic_DNA"/>
</dbReference>
<dbReference type="SUPFAM" id="SSF52058">
    <property type="entry name" value="L domain-like"/>
    <property type="match status" value="1"/>
</dbReference>
<dbReference type="InterPro" id="IPR036116">
    <property type="entry name" value="FN3_sf"/>
</dbReference>
<dbReference type="InterPro" id="IPR026906">
    <property type="entry name" value="LRR_5"/>
</dbReference>
<sequence>MNKKIVSLSLAISLVMSNLNFACISFADETNEKIISEQSSDNNNSIKLNKLSSLSQYRNLTSYEDYSYGFSDSGITIKGYLGRDTSISIPSEINGIKVVAIENGAFRGCSSLTSVEIPDSVTSIGESAFRECSSLTSIKIPKGVTSISTFAFYECSSLTSVEIPKGVTNIEDYAFSGCSSLTSIEIPEGVTIIGACIFDRCSSLTSIEIPDSVTSIDSSSFYRCSSLTNIKIPQGVTSIKGDVLFSECDNLLSINVDENNQVYKSIDGILYSKNGKELIVVPQRKTNVTIAQGVTSIADYAFSECSSLTSVEIPKGVTSIGESAFSGCSSLKSVEIPEGVTSIGYYAFSGCSSLKSVEISYSVISIGNEIFSECNNLLSINVDENNQVYKSIDGILYSKSGKKLLLVPKGKTSVEIPKGVTNIEDDAFSYCSRLTSIEIPEGVESIGVNAFVYCSSLTSIKIPRSVTNIGYVANINNCVFMGCDSLTIYAYIGSYAEYYAERCSILFKALDATDISSSDVTVKTIKNQLYTGKQIKPEVILNQGNKTLQNGTDYKLSYTNNINVGEATITVEGIGHYSGYRKITFKIIPKTVTNVKASSSSYSSNKVTWSSVSGASGYEVYRATSKNGTYSLIKTVESGDTLSYTNTSLITGKSYYYKVRAYSIIENEKVFGDYSEIVSAKPSLSKPTAKSTPSTYSSNKVTWNKISGASGYEVYVATSKSGTYTLKKTITSGSTLSYANTGLTTGKTYYYKVRAYRTVNGKKVYSSYSSIVSAKPSLSKPTTKVASSTYSSNKVTWNKISGASGYEVYRATSKSGTYSKVKTITSGSTLSYTNKSLTTGKTYYYKVRAYRTVNGKKVYSSYSSVVSVKPSLSKPSITLSTATKKAYIKWNKISGASGYEIYRATSKSGTYSKLKTITSGNTVSYTNSKLTSQKTYYYKIRAYRVLSGKKVYSSYSSVKSIKVK</sequence>
<dbReference type="Gene3D" id="2.60.40.10">
    <property type="entry name" value="Immunoglobulins"/>
    <property type="match status" value="4"/>
</dbReference>
<evidence type="ECO:0000259" key="2">
    <source>
        <dbReference type="PROSITE" id="PS50853"/>
    </source>
</evidence>
<keyword evidence="1" id="KW-0732">Signal</keyword>
<accession>A0ABZ2EQR1</accession>
<feature type="domain" description="Fibronectin type-III" evidence="2">
    <location>
        <begin position="591"/>
        <end position="688"/>
    </location>
</feature>
<dbReference type="SMART" id="SM00060">
    <property type="entry name" value="FN3"/>
    <property type="match status" value="4"/>
</dbReference>
<feature type="domain" description="Fibronectin type-III" evidence="2">
    <location>
        <begin position="777"/>
        <end position="876"/>
    </location>
</feature>
<evidence type="ECO:0000313" key="4">
    <source>
        <dbReference type="Proteomes" id="UP001348492"/>
    </source>
</evidence>
<dbReference type="CDD" id="cd00063">
    <property type="entry name" value="FN3"/>
    <property type="match status" value="1"/>
</dbReference>
<keyword evidence="4" id="KW-1185">Reference proteome</keyword>
<reference evidence="3 4" key="1">
    <citation type="journal article" date="2023" name="PLoS ONE">
        <title>Genome-based metabolic and phylogenomic analysis of three Terrisporobacter species.</title>
        <authorList>
            <person name="Boer T."/>
            <person name="Bengelsdorf F.R."/>
            <person name="Bomeke M."/>
            <person name="Daniel R."/>
            <person name="Poehlein A."/>
        </authorList>
    </citation>
    <scope>NUCLEOTIDE SEQUENCE [LARGE SCALE GENOMIC DNA]</scope>
    <source>
        <strain evidence="3 4">DSM 1288</strain>
    </source>
</reference>
<name>A0ABZ2EQR1_9FIRM</name>
<proteinExistence type="predicted"/>
<dbReference type="InterPro" id="IPR013783">
    <property type="entry name" value="Ig-like_fold"/>
</dbReference>
<evidence type="ECO:0000256" key="1">
    <source>
        <dbReference type="SAM" id="SignalP"/>
    </source>
</evidence>
<dbReference type="PANTHER" id="PTHR45661:SF3">
    <property type="entry name" value="IG-LIKE DOMAIN-CONTAINING PROTEIN"/>
    <property type="match status" value="1"/>
</dbReference>
<feature type="chain" id="PRO_5045742076" description="Fibronectin type-III domain-containing protein" evidence="1">
    <location>
        <begin position="23"/>
        <end position="964"/>
    </location>
</feature>
<dbReference type="InterPro" id="IPR032675">
    <property type="entry name" value="LRR_dom_sf"/>
</dbReference>
<dbReference type="Gene3D" id="3.80.10.10">
    <property type="entry name" value="Ribonuclease Inhibitor"/>
    <property type="match status" value="3"/>
</dbReference>
<dbReference type="SUPFAM" id="SSF49265">
    <property type="entry name" value="Fibronectin type III"/>
    <property type="match status" value="3"/>
</dbReference>
<evidence type="ECO:0000313" key="3">
    <source>
        <dbReference type="EMBL" id="WWD82104.1"/>
    </source>
</evidence>
<dbReference type="RefSeq" id="WP_018592463.1">
    <property type="nucleotide sequence ID" value="NZ_CP117523.1"/>
</dbReference>
<dbReference type="InterPro" id="IPR053139">
    <property type="entry name" value="Surface_bspA-like"/>
</dbReference>
<feature type="signal peptide" evidence="1">
    <location>
        <begin position="1"/>
        <end position="22"/>
    </location>
</feature>
<organism evidence="3 4">
    <name type="scientific">Terrisporobacter glycolicus ATCC 14880 = DSM 1288</name>
    <dbReference type="NCBI Taxonomy" id="1121315"/>
    <lineage>
        <taxon>Bacteria</taxon>
        <taxon>Bacillati</taxon>
        <taxon>Bacillota</taxon>
        <taxon>Clostridia</taxon>
        <taxon>Peptostreptococcales</taxon>
        <taxon>Peptostreptococcaceae</taxon>
        <taxon>Terrisporobacter</taxon>
    </lineage>
</organism>